<dbReference type="AlphaFoldDB" id="A0A645EHQ0"/>
<gene>
    <name evidence="1" type="ORF">SDC9_147317</name>
</gene>
<sequence length="146" mass="16961">MINIRKSYLVLLCITFLLAIFPSSITQGAPKTDYDWVLILTRDETKYTVDMNSIKIIDHTILFWGVSDNANETYVSFSYFSVNPNDRIFRFEKSARYDKQTLSEISYTRTPSEWEPILTGSPIEIAITYILEHHPDAKKVLNKTKE</sequence>
<proteinExistence type="predicted"/>
<reference evidence="1" key="1">
    <citation type="submission" date="2019-08" db="EMBL/GenBank/DDBJ databases">
        <authorList>
            <person name="Kucharzyk K."/>
            <person name="Murdoch R.W."/>
            <person name="Higgins S."/>
            <person name="Loffler F."/>
        </authorList>
    </citation>
    <scope>NUCLEOTIDE SEQUENCE</scope>
</reference>
<accession>A0A645EHQ0</accession>
<name>A0A645EHQ0_9ZZZZ</name>
<dbReference type="EMBL" id="VSSQ01046164">
    <property type="protein sequence ID" value="MPN00123.1"/>
    <property type="molecule type" value="Genomic_DNA"/>
</dbReference>
<protein>
    <submittedName>
        <fullName evidence="1">Uncharacterized protein</fullName>
    </submittedName>
</protein>
<evidence type="ECO:0000313" key="1">
    <source>
        <dbReference type="EMBL" id="MPN00123.1"/>
    </source>
</evidence>
<comment type="caution">
    <text evidence="1">The sequence shown here is derived from an EMBL/GenBank/DDBJ whole genome shotgun (WGS) entry which is preliminary data.</text>
</comment>
<organism evidence="1">
    <name type="scientific">bioreactor metagenome</name>
    <dbReference type="NCBI Taxonomy" id="1076179"/>
    <lineage>
        <taxon>unclassified sequences</taxon>
        <taxon>metagenomes</taxon>
        <taxon>ecological metagenomes</taxon>
    </lineage>
</organism>